<feature type="compositionally biased region" description="Polar residues" evidence="16">
    <location>
        <begin position="358"/>
        <end position="378"/>
    </location>
</feature>
<feature type="transmembrane region" description="Helical" evidence="17">
    <location>
        <begin position="7"/>
        <end position="25"/>
    </location>
</feature>
<proteinExistence type="inferred from homology"/>
<keyword evidence="20" id="KW-1185">Reference proteome</keyword>
<comment type="pathway">
    <text evidence="3">Protein modification; protein ubiquitination.</text>
</comment>
<reference evidence="19 20" key="1">
    <citation type="submission" date="2024-11" db="EMBL/GenBank/DDBJ databases">
        <title>Adaptive evolution of stress response genes in parasites aligns with host niche diversity.</title>
        <authorList>
            <person name="Hahn C."/>
            <person name="Resl P."/>
        </authorList>
    </citation>
    <scope>NUCLEOTIDE SEQUENCE [LARGE SCALE GENOMIC DNA]</scope>
    <source>
        <strain evidence="19">EGGRZ-B1_66</strain>
        <tissue evidence="19">Body</tissue>
    </source>
</reference>
<evidence type="ECO:0000256" key="7">
    <source>
        <dbReference type="ARBA" id="ARBA00022692"/>
    </source>
</evidence>
<dbReference type="InterPro" id="IPR058051">
    <property type="entry name" value="Znf_RING_synoviolin"/>
</dbReference>
<feature type="transmembrane region" description="Helical" evidence="17">
    <location>
        <begin position="143"/>
        <end position="162"/>
    </location>
</feature>
<feature type="domain" description="RING-type" evidence="18">
    <location>
        <begin position="294"/>
        <end position="349"/>
    </location>
</feature>
<name>A0ABD2Q8K9_9PLAT</name>
<dbReference type="Pfam" id="PF25563">
    <property type="entry name" value="TPR_SYVN1_N"/>
    <property type="match status" value="1"/>
</dbReference>
<feature type="region of interest" description="Disordered" evidence="16">
    <location>
        <begin position="358"/>
        <end position="380"/>
    </location>
</feature>
<dbReference type="GO" id="GO:0008270">
    <property type="term" value="F:zinc ion binding"/>
    <property type="evidence" value="ECO:0007669"/>
    <property type="project" value="UniProtKB-KW"/>
</dbReference>
<dbReference type="Pfam" id="PF12678">
    <property type="entry name" value="zf-rbx1"/>
    <property type="match status" value="1"/>
</dbReference>
<comment type="subcellular location">
    <subcellularLocation>
        <location evidence="2">Endoplasmic reticulum membrane</location>
        <topology evidence="2">Multi-pass membrane protein</topology>
    </subcellularLocation>
</comment>
<feature type="transmembrane region" description="Helical" evidence="17">
    <location>
        <begin position="103"/>
        <end position="122"/>
    </location>
</feature>
<evidence type="ECO:0000256" key="1">
    <source>
        <dbReference type="ARBA" id="ARBA00000900"/>
    </source>
</evidence>
<evidence type="ECO:0000313" key="19">
    <source>
        <dbReference type="EMBL" id="KAL3315522.1"/>
    </source>
</evidence>
<comment type="catalytic activity">
    <reaction evidence="1">
        <text>S-ubiquitinyl-[E2 ubiquitin-conjugating enzyme]-L-cysteine + [acceptor protein]-L-lysine = [E2 ubiquitin-conjugating enzyme]-L-cysteine + N(6)-ubiquitinyl-[acceptor protein]-L-lysine.</text>
        <dbReference type="EC" id="2.3.2.27"/>
    </reaction>
</comment>
<evidence type="ECO:0000256" key="6">
    <source>
        <dbReference type="ARBA" id="ARBA00022679"/>
    </source>
</evidence>
<dbReference type="AlphaFoldDB" id="A0ABD2Q8K9"/>
<dbReference type="Proteomes" id="UP001626550">
    <property type="component" value="Unassembled WGS sequence"/>
</dbReference>
<comment type="caution">
    <text evidence="19">The sequence shown here is derived from an EMBL/GenBank/DDBJ whole genome shotgun (WGS) entry which is preliminary data.</text>
</comment>
<dbReference type="GO" id="GO:0031461">
    <property type="term" value="C:cullin-RING ubiquitin ligase complex"/>
    <property type="evidence" value="ECO:0007669"/>
    <property type="project" value="UniProtKB-ARBA"/>
</dbReference>
<feature type="transmembrane region" description="Helical" evidence="17">
    <location>
        <begin position="45"/>
        <end position="68"/>
    </location>
</feature>
<evidence type="ECO:0000256" key="8">
    <source>
        <dbReference type="ARBA" id="ARBA00022723"/>
    </source>
</evidence>
<keyword evidence="12" id="KW-0862">Zinc</keyword>
<feature type="transmembrane region" description="Helical" evidence="17">
    <location>
        <begin position="174"/>
        <end position="192"/>
    </location>
</feature>
<keyword evidence="8" id="KW-0479">Metal-binding</keyword>
<protein>
    <recommendedName>
        <fullName evidence="5">RING-type E3 ubiquitin transferase</fullName>
        <ecNumber evidence="5">2.3.2.27</ecNumber>
    </recommendedName>
</protein>
<evidence type="ECO:0000256" key="16">
    <source>
        <dbReference type="SAM" id="MobiDB-lite"/>
    </source>
</evidence>
<organism evidence="19 20">
    <name type="scientific">Cichlidogyrus casuarinus</name>
    <dbReference type="NCBI Taxonomy" id="1844966"/>
    <lineage>
        <taxon>Eukaryota</taxon>
        <taxon>Metazoa</taxon>
        <taxon>Spiralia</taxon>
        <taxon>Lophotrochozoa</taxon>
        <taxon>Platyhelminthes</taxon>
        <taxon>Monogenea</taxon>
        <taxon>Monopisthocotylea</taxon>
        <taxon>Dactylogyridea</taxon>
        <taxon>Ancyrocephalidae</taxon>
        <taxon>Cichlidogyrus</taxon>
    </lineage>
</organism>
<evidence type="ECO:0000256" key="9">
    <source>
        <dbReference type="ARBA" id="ARBA00022771"/>
    </source>
</evidence>
<evidence type="ECO:0000256" key="2">
    <source>
        <dbReference type="ARBA" id="ARBA00004477"/>
    </source>
</evidence>
<dbReference type="SUPFAM" id="SSF57850">
    <property type="entry name" value="RING/U-box"/>
    <property type="match status" value="1"/>
</dbReference>
<dbReference type="Gene3D" id="3.30.40.10">
    <property type="entry name" value="Zinc/RING finger domain, C3HC4 (zinc finger)"/>
    <property type="match status" value="1"/>
</dbReference>
<dbReference type="InterPro" id="IPR024766">
    <property type="entry name" value="Znf_RING_H2"/>
</dbReference>
<evidence type="ECO:0000313" key="20">
    <source>
        <dbReference type="Proteomes" id="UP001626550"/>
    </source>
</evidence>
<dbReference type="PANTHER" id="PTHR22763">
    <property type="entry name" value="RING ZINC FINGER PROTEIN"/>
    <property type="match status" value="1"/>
</dbReference>
<keyword evidence="10" id="KW-0833">Ubl conjugation pathway</keyword>
<accession>A0ABD2Q8K9</accession>
<dbReference type="InterPro" id="IPR001841">
    <property type="entry name" value="Znf_RING"/>
</dbReference>
<dbReference type="PROSITE" id="PS50089">
    <property type="entry name" value="ZF_RING_2"/>
    <property type="match status" value="1"/>
</dbReference>
<keyword evidence="13 17" id="KW-1133">Transmembrane helix</keyword>
<keyword evidence="11" id="KW-0256">Endoplasmic reticulum</keyword>
<sequence length="481" mass="55461">MQLLKVALASIPVLAIDSFLIYFAYFKKQQFYPAMIYLLKTRIFLTLFLVQILGTILYIAYNLAKLFFGRFQRIELDNLVSRYWFAFVDVCLIFASFQEELSISFLFTFTFLMIVKGFHWLLEDRIDYMQITPEIRSVVHLRVLSLLFLLSAIDLSYVRYLFFEPIRHTELVRLAIGTEYCVLLFSLISTVIRYTIYTIDSRRSSPWDEKRMYILITDVFIALSKLLVYLSFLTSLWRFHPLPLFLVRPIYLSLRFLTKSLQDLYLSRRAIQYMNNVFKDATAEDFSSSNDKTCIICLEEMAPVEAPAESNVDRSRSRANVKKLPCGHMFHFFCLRDWFLTHQNCPTCRHDVITPARPNNSAPVPQRQPEQVQSQRPNIPTPPTMPQFVGIQQEQATGHVPIFMPIILPGTAFSTGTFIPSPIPNPPEDLNGSYIDENALKSSVEARLAALRQVQTLLDAAMLQMNAYVSATSSSSSENVQ</sequence>
<evidence type="ECO:0000256" key="15">
    <source>
        <dbReference type="PROSITE-ProRule" id="PRU00175"/>
    </source>
</evidence>
<evidence type="ECO:0000256" key="13">
    <source>
        <dbReference type="ARBA" id="ARBA00022989"/>
    </source>
</evidence>
<evidence type="ECO:0000256" key="5">
    <source>
        <dbReference type="ARBA" id="ARBA00012483"/>
    </source>
</evidence>
<evidence type="ECO:0000256" key="3">
    <source>
        <dbReference type="ARBA" id="ARBA00004906"/>
    </source>
</evidence>
<keyword evidence="14 17" id="KW-0472">Membrane</keyword>
<feature type="transmembrane region" description="Helical" evidence="17">
    <location>
        <begin position="80"/>
        <end position="97"/>
    </location>
</feature>
<evidence type="ECO:0000256" key="10">
    <source>
        <dbReference type="ARBA" id="ARBA00022786"/>
    </source>
</evidence>
<evidence type="ECO:0000256" key="12">
    <source>
        <dbReference type="ARBA" id="ARBA00022833"/>
    </source>
</evidence>
<evidence type="ECO:0000256" key="17">
    <source>
        <dbReference type="SAM" id="Phobius"/>
    </source>
</evidence>
<dbReference type="InterPro" id="IPR057992">
    <property type="entry name" value="TPR_SYVN1_N"/>
</dbReference>
<dbReference type="SMART" id="SM00184">
    <property type="entry name" value="RING"/>
    <property type="match status" value="1"/>
</dbReference>
<evidence type="ECO:0000256" key="14">
    <source>
        <dbReference type="ARBA" id="ARBA00023136"/>
    </source>
</evidence>
<dbReference type="CDD" id="cd16479">
    <property type="entry name" value="RING-H2_synoviolin"/>
    <property type="match status" value="1"/>
</dbReference>
<dbReference type="PANTHER" id="PTHR22763:SF184">
    <property type="entry name" value="E3 UBIQUITIN-PROTEIN LIGASE SYNOVIOLIN"/>
    <property type="match status" value="1"/>
</dbReference>
<keyword evidence="7 17" id="KW-0812">Transmembrane</keyword>
<dbReference type="InterPro" id="IPR013083">
    <property type="entry name" value="Znf_RING/FYVE/PHD"/>
</dbReference>
<feature type="transmembrane region" description="Helical" evidence="17">
    <location>
        <begin position="213"/>
        <end position="233"/>
    </location>
</feature>
<dbReference type="GO" id="GO:0005789">
    <property type="term" value="C:endoplasmic reticulum membrane"/>
    <property type="evidence" value="ECO:0007669"/>
    <property type="project" value="UniProtKB-SubCell"/>
</dbReference>
<evidence type="ECO:0000256" key="11">
    <source>
        <dbReference type="ARBA" id="ARBA00022824"/>
    </source>
</evidence>
<gene>
    <name evidence="19" type="primary">SYVN1</name>
    <name evidence="19" type="ORF">Ciccas_005845</name>
</gene>
<dbReference type="GO" id="GO:0061630">
    <property type="term" value="F:ubiquitin protein ligase activity"/>
    <property type="evidence" value="ECO:0007669"/>
    <property type="project" value="UniProtKB-EC"/>
</dbReference>
<keyword evidence="6" id="KW-0808">Transferase</keyword>
<dbReference type="InterPro" id="IPR050731">
    <property type="entry name" value="HRD1_E3_ubiq-ligases"/>
</dbReference>
<keyword evidence="9 15" id="KW-0863">Zinc-finger</keyword>
<evidence type="ECO:0000256" key="4">
    <source>
        <dbReference type="ARBA" id="ARBA00010089"/>
    </source>
</evidence>
<evidence type="ECO:0000259" key="18">
    <source>
        <dbReference type="PROSITE" id="PS50089"/>
    </source>
</evidence>
<dbReference type="EMBL" id="JBJKFK010000733">
    <property type="protein sequence ID" value="KAL3315522.1"/>
    <property type="molecule type" value="Genomic_DNA"/>
</dbReference>
<comment type="similarity">
    <text evidence="4">Belongs to the HRD1 family.</text>
</comment>
<dbReference type="EC" id="2.3.2.27" evidence="5"/>